<comment type="caution">
    <text evidence="1">The sequence shown here is derived from an EMBL/GenBank/DDBJ whole genome shotgun (WGS) entry which is preliminary data.</text>
</comment>
<dbReference type="PANTHER" id="PTHR43434">
    <property type="entry name" value="PHOSPHOGLYCOLATE PHOSPHATASE"/>
    <property type="match status" value="1"/>
</dbReference>
<dbReference type="GO" id="GO:0008967">
    <property type="term" value="F:phosphoglycolate phosphatase activity"/>
    <property type="evidence" value="ECO:0007669"/>
    <property type="project" value="TreeGrafter"/>
</dbReference>
<evidence type="ECO:0000313" key="2">
    <source>
        <dbReference type="Proteomes" id="UP001238163"/>
    </source>
</evidence>
<sequence>MNDLFALDFDGVICNSADETAVSAWRAASQLWPTLAMPGSDAPDDIVEQFRTVRPYLEIGYQAIVMIRMLVEKAPINAFRDDLHQHVDQALRELGKNKDDLITLFGAVRDEWIRTDLPAWLDRHSFYPGVIDALRAALRQNKRLYILTTKQERFVAAIFNSQHLPFPTNLIWGLDRKVKKEVLLADLLKENDVRVHFVEDRLDTLLAVHHNPALQNVQLYFAPWGYGTPTECAQAEQHPDIHCLSIDRFTSWLKK</sequence>
<dbReference type="GO" id="GO:0006281">
    <property type="term" value="P:DNA repair"/>
    <property type="evidence" value="ECO:0007669"/>
    <property type="project" value="TreeGrafter"/>
</dbReference>
<evidence type="ECO:0000313" key="1">
    <source>
        <dbReference type="EMBL" id="MDQ0290609.1"/>
    </source>
</evidence>
<dbReference type="Pfam" id="PF00702">
    <property type="entry name" value="Hydrolase"/>
    <property type="match status" value="1"/>
</dbReference>
<dbReference type="RefSeq" id="WP_307262263.1">
    <property type="nucleotide sequence ID" value="NZ_JAUSVL010000001.1"/>
</dbReference>
<dbReference type="AlphaFoldDB" id="A0AAE3VHL7"/>
<dbReference type="SUPFAM" id="SSF56784">
    <property type="entry name" value="HAD-like"/>
    <property type="match status" value="1"/>
</dbReference>
<dbReference type="InterPro" id="IPR023214">
    <property type="entry name" value="HAD_sf"/>
</dbReference>
<dbReference type="InterPro" id="IPR036412">
    <property type="entry name" value="HAD-like_sf"/>
</dbReference>
<accession>A0AAE3VHL7</accession>
<dbReference type="GO" id="GO:0005829">
    <property type="term" value="C:cytosol"/>
    <property type="evidence" value="ECO:0007669"/>
    <property type="project" value="TreeGrafter"/>
</dbReference>
<reference evidence="1" key="1">
    <citation type="submission" date="2023-07" db="EMBL/GenBank/DDBJ databases">
        <title>Genomic Encyclopedia of Type Strains, Phase IV (KMG-IV): sequencing the most valuable type-strain genomes for metagenomic binning, comparative biology and taxonomic classification.</title>
        <authorList>
            <person name="Goeker M."/>
        </authorList>
    </citation>
    <scope>NUCLEOTIDE SEQUENCE</scope>
    <source>
        <strain evidence="1">DSM 24202</strain>
    </source>
</reference>
<dbReference type="Proteomes" id="UP001238163">
    <property type="component" value="Unassembled WGS sequence"/>
</dbReference>
<dbReference type="EMBL" id="JAUSVL010000001">
    <property type="protein sequence ID" value="MDQ0290609.1"/>
    <property type="molecule type" value="Genomic_DNA"/>
</dbReference>
<protein>
    <submittedName>
        <fullName evidence="1">Phosphoglycolate phosphatase-like HAD superfamily hydrolase</fullName>
    </submittedName>
</protein>
<dbReference type="PANTHER" id="PTHR43434:SF21">
    <property type="entry name" value="SLL0295 PROTEIN"/>
    <property type="match status" value="1"/>
</dbReference>
<organism evidence="1 2">
    <name type="scientific">Oligosphaera ethanolica</name>
    <dbReference type="NCBI Taxonomy" id="760260"/>
    <lineage>
        <taxon>Bacteria</taxon>
        <taxon>Pseudomonadati</taxon>
        <taxon>Lentisphaerota</taxon>
        <taxon>Oligosphaeria</taxon>
        <taxon>Oligosphaerales</taxon>
        <taxon>Oligosphaeraceae</taxon>
        <taxon>Oligosphaera</taxon>
    </lineage>
</organism>
<dbReference type="Gene3D" id="3.40.50.1000">
    <property type="entry name" value="HAD superfamily/HAD-like"/>
    <property type="match status" value="1"/>
</dbReference>
<keyword evidence="2" id="KW-1185">Reference proteome</keyword>
<proteinExistence type="predicted"/>
<dbReference type="InterPro" id="IPR050155">
    <property type="entry name" value="HAD-like_hydrolase_sf"/>
</dbReference>
<name>A0AAE3VHL7_9BACT</name>
<gene>
    <name evidence="1" type="ORF">J3R75_002716</name>
</gene>
<keyword evidence="1" id="KW-0378">Hydrolase</keyword>